<protein>
    <submittedName>
        <fullName evidence="3">Putative transcription factor WD40-like family</fullName>
    </submittedName>
</protein>
<dbReference type="SUPFAM" id="SSF50978">
    <property type="entry name" value="WD40 repeat-like"/>
    <property type="match status" value="1"/>
</dbReference>
<keyword evidence="2" id="KW-0677">Repeat</keyword>
<dbReference type="Gene3D" id="2.130.10.10">
    <property type="entry name" value="YVTN repeat-like/Quinoprotein amine dehydrogenase"/>
    <property type="match status" value="1"/>
</dbReference>
<name>A0A396IET6_MEDTR</name>
<accession>A0A396IET6</accession>
<dbReference type="PANTHER" id="PTHR14773:SF0">
    <property type="entry name" value="WD REPEAT-CONTAINING PROTEIN 76"/>
    <property type="match status" value="1"/>
</dbReference>
<evidence type="ECO:0000313" key="3">
    <source>
        <dbReference type="EMBL" id="RHN64096.1"/>
    </source>
</evidence>
<proteinExistence type="predicted"/>
<evidence type="ECO:0000256" key="1">
    <source>
        <dbReference type="ARBA" id="ARBA00022574"/>
    </source>
</evidence>
<evidence type="ECO:0000256" key="2">
    <source>
        <dbReference type="ARBA" id="ARBA00022737"/>
    </source>
</evidence>
<gene>
    <name evidence="3" type="ORF">MtrunA17_Chr4g0065431</name>
</gene>
<organism evidence="3">
    <name type="scientific">Medicago truncatula</name>
    <name type="common">Barrel medic</name>
    <name type="synonym">Medicago tribuloides</name>
    <dbReference type="NCBI Taxonomy" id="3880"/>
    <lineage>
        <taxon>Eukaryota</taxon>
        <taxon>Viridiplantae</taxon>
        <taxon>Streptophyta</taxon>
        <taxon>Embryophyta</taxon>
        <taxon>Tracheophyta</taxon>
        <taxon>Spermatophyta</taxon>
        <taxon>Magnoliopsida</taxon>
        <taxon>eudicotyledons</taxon>
        <taxon>Gunneridae</taxon>
        <taxon>Pentapetalae</taxon>
        <taxon>rosids</taxon>
        <taxon>fabids</taxon>
        <taxon>Fabales</taxon>
        <taxon>Fabaceae</taxon>
        <taxon>Papilionoideae</taxon>
        <taxon>50 kb inversion clade</taxon>
        <taxon>NPAAA clade</taxon>
        <taxon>Hologalegina</taxon>
        <taxon>IRL clade</taxon>
        <taxon>Trifolieae</taxon>
        <taxon>Medicago</taxon>
    </lineage>
</organism>
<keyword evidence="1" id="KW-0853">WD repeat</keyword>
<dbReference type="InterPro" id="IPR015943">
    <property type="entry name" value="WD40/YVTN_repeat-like_dom_sf"/>
</dbReference>
<reference evidence="3" key="1">
    <citation type="journal article" date="2018" name="Nat. Plants">
        <title>Whole-genome landscape of Medicago truncatula symbiotic genes.</title>
        <authorList>
            <person name="Pecrix Y."/>
            <person name="Gamas P."/>
            <person name="Carrere S."/>
        </authorList>
    </citation>
    <scope>NUCLEOTIDE SEQUENCE</scope>
    <source>
        <tissue evidence="3">Leaves</tissue>
    </source>
</reference>
<dbReference type="AlphaFoldDB" id="A0A396IET6"/>
<dbReference type="PANTHER" id="PTHR14773">
    <property type="entry name" value="WD REPEAT-CONTAINING PROTEIN 76"/>
    <property type="match status" value="1"/>
</dbReference>
<dbReference type="EMBL" id="PSQE01000004">
    <property type="protein sequence ID" value="RHN64096.1"/>
    <property type="molecule type" value="Genomic_DNA"/>
</dbReference>
<sequence length="147" mass="16102">MGKGNLTALRKFTYEGGMQSAYFSPSGRSIAITSSKNTIGIYSGVNLEDAAFVYHESIKVFSTFRCDFRGSIRSLLSLAIWGWDDSYIFMGSEKRGVDVVSAVQKATVMTLESPLISAIPLKFDAHSYEVGMLAGASWGQVYVWTLS</sequence>
<dbReference type="Proteomes" id="UP000265566">
    <property type="component" value="Chromosome 4"/>
</dbReference>
<dbReference type="InterPro" id="IPR036322">
    <property type="entry name" value="WD40_repeat_dom_sf"/>
</dbReference>
<dbReference type="InterPro" id="IPR050853">
    <property type="entry name" value="WD_repeat_DNA-damage-binding"/>
</dbReference>
<comment type="caution">
    <text evidence="3">The sequence shown here is derived from an EMBL/GenBank/DDBJ whole genome shotgun (WGS) entry which is preliminary data.</text>
</comment>
<dbReference type="Gramene" id="rna26877">
    <property type="protein sequence ID" value="RHN64096.1"/>
    <property type="gene ID" value="gene26877"/>
</dbReference>